<dbReference type="EMBL" id="NMUH01003417">
    <property type="protein sequence ID" value="MQM05462.1"/>
    <property type="molecule type" value="Genomic_DNA"/>
</dbReference>
<dbReference type="AlphaFoldDB" id="A0A843W683"/>
<feature type="region of interest" description="Disordered" evidence="1">
    <location>
        <begin position="321"/>
        <end position="352"/>
    </location>
</feature>
<feature type="compositionally biased region" description="Polar residues" evidence="1">
    <location>
        <begin position="261"/>
        <end position="276"/>
    </location>
</feature>
<accession>A0A843W683</accession>
<feature type="compositionally biased region" description="Polar residues" evidence="1">
    <location>
        <begin position="321"/>
        <end position="337"/>
    </location>
</feature>
<evidence type="ECO:0000256" key="1">
    <source>
        <dbReference type="SAM" id="MobiDB-lite"/>
    </source>
</evidence>
<gene>
    <name evidence="2" type="ORF">Taro_038272</name>
</gene>
<proteinExistence type="predicted"/>
<name>A0A843W683_COLES</name>
<evidence type="ECO:0000313" key="2">
    <source>
        <dbReference type="EMBL" id="MQM05462.1"/>
    </source>
</evidence>
<reference evidence="2" key="1">
    <citation type="submission" date="2017-07" db="EMBL/GenBank/DDBJ databases">
        <title>Taro Niue Genome Assembly and Annotation.</title>
        <authorList>
            <person name="Atibalentja N."/>
            <person name="Keating K."/>
            <person name="Fields C.J."/>
        </authorList>
    </citation>
    <scope>NUCLEOTIDE SEQUENCE</scope>
    <source>
        <strain evidence="2">Niue_2</strain>
        <tissue evidence="2">Leaf</tissue>
    </source>
</reference>
<protein>
    <submittedName>
        <fullName evidence="2">Uncharacterized protein</fullName>
    </submittedName>
</protein>
<feature type="non-terminal residue" evidence="2">
    <location>
        <position position="1"/>
    </location>
</feature>
<comment type="caution">
    <text evidence="2">The sequence shown here is derived from an EMBL/GenBank/DDBJ whole genome shotgun (WGS) entry which is preliminary data.</text>
</comment>
<sequence>MWWPDFLKACGLHQKAPMNSLLPPKSFNADLGQQWIEFLSETLISFGPRREVFLIRRARCLDDMWTAMSSAARELGLCVSTMVPRPPQFLLEGLSSHNMEVPAHVEPFEACAGPVPETTGSLGGAESLLSSLQSINQDDALLPSVPETHEELPKDDDIDDWDYELDVTDIPILDPNWDLSMENPDDPCFSIPFDDLMKMMRDPLPAINEEVPQATTIVVESIAANATPSLPVEGKNELPTPSHLLLDSSVPHEKTGIPDKPSSQPSEPAMTSQSDPSPKPTLGVTNNDEGGSFVPLPPALDLPTAATEAEVLAKPSECLSGATSPLNASEPDSSETCVISGDHSESTEPLSGETQQLSIAFEAAYDAAENELNFCASECPGLDRSPRALKVLKARLAALRSEAIGTAGKIFMVRDKHTSLLSRQRKKSTRATLLRMLASYLDRSVAEDAQDSVALAARLLSLEAEQSKIHATINALEAEVDLLRASATGL</sequence>
<organism evidence="2 3">
    <name type="scientific">Colocasia esculenta</name>
    <name type="common">Wild taro</name>
    <name type="synonym">Arum esculentum</name>
    <dbReference type="NCBI Taxonomy" id="4460"/>
    <lineage>
        <taxon>Eukaryota</taxon>
        <taxon>Viridiplantae</taxon>
        <taxon>Streptophyta</taxon>
        <taxon>Embryophyta</taxon>
        <taxon>Tracheophyta</taxon>
        <taxon>Spermatophyta</taxon>
        <taxon>Magnoliopsida</taxon>
        <taxon>Liliopsida</taxon>
        <taxon>Araceae</taxon>
        <taxon>Aroideae</taxon>
        <taxon>Colocasieae</taxon>
        <taxon>Colocasia</taxon>
    </lineage>
</organism>
<dbReference type="Proteomes" id="UP000652761">
    <property type="component" value="Unassembled WGS sequence"/>
</dbReference>
<evidence type="ECO:0000313" key="3">
    <source>
        <dbReference type="Proteomes" id="UP000652761"/>
    </source>
</evidence>
<feature type="region of interest" description="Disordered" evidence="1">
    <location>
        <begin position="229"/>
        <end position="300"/>
    </location>
</feature>
<keyword evidence="3" id="KW-1185">Reference proteome</keyword>